<dbReference type="InterPro" id="IPR039643">
    <property type="entry name" value="DhaM"/>
</dbReference>
<dbReference type="EMBL" id="JBJHZY010000001">
    <property type="protein sequence ID" value="MFL0266605.1"/>
    <property type="molecule type" value="Genomic_DNA"/>
</dbReference>
<evidence type="ECO:0000256" key="4">
    <source>
        <dbReference type="ARBA" id="ARBA00022679"/>
    </source>
</evidence>
<evidence type="ECO:0000256" key="2">
    <source>
        <dbReference type="ARBA" id="ARBA00002788"/>
    </source>
</evidence>
<dbReference type="PANTHER" id="PTHR38594">
    <property type="entry name" value="PEP-DEPENDENT DIHYDROXYACETONE KINASE, PHOSPHORYL DONOR SUBUNIT DHAM"/>
    <property type="match status" value="1"/>
</dbReference>
<keyword evidence="8" id="KW-1185">Reference proteome</keyword>
<evidence type="ECO:0000313" key="7">
    <source>
        <dbReference type="EMBL" id="MFL0266605.1"/>
    </source>
</evidence>
<gene>
    <name evidence="7" type="primary">dhaM</name>
    <name evidence="7" type="ORF">ACJDUH_00730</name>
</gene>
<feature type="domain" description="PTS EIIA type-4" evidence="6">
    <location>
        <begin position="1"/>
        <end position="128"/>
    </location>
</feature>
<dbReference type="PANTHER" id="PTHR38594:SF1">
    <property type="entry name" value="PEP-DEPENDENT DIHYDROXYACETONE KINASE, PHOSPHORYL DONOR SUBUNIT DHAM"/>
    <property type="match status" value="1"/>
</dbReference>
<name>A0ABW8TNT7_9CLOT</name>
<proteinExistence type="predicted"/>
<dbReference type="Gene3D" id="3.40.50.510">
    <property type="entry name" value="Phosphotransferase system, mannose-type IIA component"/>
    <property type="match status" value="1"/>
</dbReference>
<evidence type="ECO:0000256" key="5">
    <source>
        <dbReference type="ARBA" id="ARBA00046577"/>
    </source>
</evidence>
<comment type="catalytic activity">
    <reaction evidence="1">
        <text>dihydroxyacetone + phosphoenolpyruvate = dihydroxyacetone phosphate + pyruvate</text>
        <dbReference type="Rhea" id="RHEA:18381"/>
        <dbReference type="ChEBI" id="CHEBI:15361"/>
        <dbReference type="ChEBI" id="CHEBI:16016"/>
        <dbReference type="ChEBI" id="CHEBI:57642"/>
        <dbReference type="ChEBI" id="CHEBI:58702"/>
        <dbReference type="EC" id="2.7.1.121"/>
    </reaction>
</comment>
<dbReference type="InterPro" id="IPR036662">
    <property type="entry name" value="PTS_EIIA_man-typ_sf"/>
</dbReference>
<keyword evidence="7" id="KW-0418">Kinase</keyword>
<dbReference type="Pfam" id="PF03610">
    <property type="entry name" value="EIIA-man"/>
    <property type="match status" value="1"/>
</dbReference>
<evidence type="ECO:0000256" key="1">
    <source>
        <dbReference type="ARBA" id="ARBA00001113"/>
    </source>
</evidence>
<protein>
    <recommendedName>
        <fullName evidence="3">phosphoenolpyruvate--glycerone phosphotransferase</fullName>
        <ecNumber evidence="3">2.7.1.121</ecNumber>
    </recommendedName>
</protein>
<evidence type="ECO:0000259" key="6">
    <source>
        <dbReference type="PROSITE" id="PS51096"/>
    </source>
</evidence>
<dbReference type="SUPFAM" id="SSF53062">
    <property type="entry name" value="PTS system fructose IIA component-like"/>
    <property type="match status" value="1"/>
</dbReference>
<dbReference type="PROSITE" id="PS51096">
    <property type="entry name" value="PTS_EIIA_TYPE_4"/>
    <property type="match status" value="1"/>
</dbReference>
<evidence type="ECO:0000256" key="3">
    <source>
        <dbReference type="ARBA" id="ARBA00012095"/>
    </source>
</evidence>
<comment type="caution">
    <text evidence="7">The sequence shown here is derived from an EMBL/GenBank/DDBJ whole genome shotgun (WGS) entry which is preliminary data.</text>
</comment>
<sequence>MVSLFIVSHSEKIAHGVKDLALEMTPEVKIAAAGGTIEGLLGSSYDKIYKALSDIYTEDGVLVFFDLGSSYMAAELVKEALILEGKDNIYIVDAALVEGALTAAVQISLGLTIDEVVHSIEKLKLGKI</sequence>
<reference evidence="7 8" key="1">
    <citation type="submission" date="2024-11" db="EMBL/GenBank/DDBJ databases">
        <authorList>
            <person name="Heng Y.C."/>
            <person name="Lim A.C.H."/>
            <person name="Lee J.K.Y."/>
            <person name="Kittelmann S."/>
        </authorList>
    </citation>
    <scope>NUCLEOTIDE SEQUENCE [LARGE SCALE GENOMIC DNA]</scope>
    <source>
        <strain evidence="7 8">WILCCON 0202</strain>
    </source>
</reference>
<comment type="subunit">
    <text evidence="5">Homodimer. The dihydroxyacetone kinase complex is composed of a homodimer of DhaM, a homodimer of DhaK and the subunit DhaL.</text>
</comment>
<dbReference type="InterPro" id="IPR012844">
    <property type="entry name" value="DhaM_N"/>
</dbReference>
<evidence type="ECO:0000313" key="8">
    <source>
        <dbReference type="Proteomes" id="UP001623661"/>
    </source>
</evidence>
<comment type="function">
    <text evidence="2">Component of the dihydroxyacetone kinase complex, which is responsible for the phosphoenolpyruvate (PEP)-dependent phosphorylation of dihydroxyacetone. DhaM serves as the phosphoryl donor. Is phosphorylated by phosphoenolpyruvate in an EI- and HPr-dependent reaction, and a phosphorelay system on histidine residues finally leads to phosphoryl transfer to DhaL and dihydroxyacetone.</text>
</comment>
<dbReference type="NCBIfam" id="TIGR02364">
    <property type="entry name" value="dha_pts"/>
    <property type="match status" value="1"/>
</dbReference>
<dbReference type="Proteomes" id="UP001623661">
    <property type="component" value="Unassembled WGS sequence"/>
</dbReference>
<dbReference type="RefSeq" id="WP_406763236.1">
    <property type="nucleotide sequence ID" value="NZ_JBJHZY010000001.1"/>
</dbReference>
<dbReference type="EC" id="2.7.1.121" evidence="3"/>
<dbReference type="GO" id="GO:0047324">
    <property type="term" value="F:phosphoenolpyruvate-glycerone phosphotransferase activity"/>
    <property type="evidence" value="ECO:0007669"/>
    <property type="project" value="UniProtKB-EC"/>
</dbReference>
<organism evidence="7 8">
    <name type="scientific">Candidatus Clostridium radicumherbarum</name>
    <dbReference type="NCBI Taxonomy" id="3381662"/>
    <lineage>
        <taxon>Bacteria</taxon>
        <taxon>Bacillati</taxon>
        <taxon>Bacillota</taxon>
        <taxon>Clostridia</taxon>
        <taxon>Eubacteriales</taxon>
        <taxon>Clostridiaceae</taxon>
        <taxon>Clostridium</taxon>
    </lineage>
</organism>
<keyword evidence="4 7" id="KW-0808">Transferase</keyword>
<accession>A0ABW8TNT7</accession>
<dbReference type="InterPro" id="IPR004701">
    <property type="entry name" value="PTS_EIIA_man-typ"/>
</dbReference>